<evidence type="ECO:0000256" key="1">
    <source>
        <dbReference type="SAM" id="MobiDB-lite"/>
    </source>
</evidence>
<feature type="non-terminal residue" evidence="2">
    <location>
        <position position="48"/>
    </location>
</feature>
<keyword evidence="3" id="KW-1185">Reference proteome</keyword>
<protein>
    <submittedName>
        <fullName evidence="2">Uncharacterized protein</fullName>
    </submittedName>
</protein>
<reference evidence="2 3" key="1">
    <citation type="journal article" date="2018" name="Front. Plant Sci.">
        <title>Red Clover (Trifolium pratense) and Zigzag Clover (T. medium) - A Picture of Genomic Similarities and Differences.</title>
        <authorList>
            <person name="Dluhosova J."/>
            <person name="Istvanek J."/>
            <person name="Nedelnik J."/>
            <person name="Repkova J."/>
        </authorList>
    </citation>
    <scope>NUCLEOTIDE SEQUENCE [LARGE SCALE GENOMIC DNA]</scope>
    <source>
        <strain evidence="3">cv. 10/8</strain>
        <tissue evidence="2">Leaf</tissue>
    </source>
</reference>
<name>A0A392VEB0_9FABA</name>
<accession>A0A392VEB0</accession>
<evidence type="ECO:0000313" key="3">
    <source>
        <dbReference type="Proteomes" id="UP000265520"/>
    </source>
</evidence>
<organism evidence="2 3">
    <name type="scientific">Trifolium medium</name>
    <dbReference type="NCBI Taxonomy" id="97028"/>
    <lineage>
        <taxon>Eukaryota</taxon>
        <taxon>Viridiplantae</taxon>
        <taxon>Streptophyta</taxon>
        <taxon>Embryophyta</taxon>
        <taxon>Tracheophyta</taxon>
        <taxon>Spermatophyta</taxon>
        <taxon>Magnoliopsida</taxon>
        <taxon>eudicotyledons</taxon>
        <taxon>Gunneridae</taxon>
        <taxon>Pentapetalae</taxon>
        <taxon>rosids</taxon>
        <taxon>fabids</taxon>
        <taxon>Fabales</taxon>
        <taxon>Fabaceae</taxon>
        <taxon>Papilionoideae</taxon>
        <taxon>50 kb inversion clade</taxon>
        <taxon>NPAAA clade</taxon>
        <taxon>Hologalegina</taxon>
        <taxon>IRL clade</taxon>
        <taxon>Trifolieae</taxon>
        <taxon>Trifolium</taxon>
    </lineage>
</organism>
<dbReference type="AlphaFoldDB" id="A0A392VEB0"/>
<sequence length="48" mass="5154">MLTGKNCDDNTGVPSKADDSLKTGYEHTEKTVPADKSNDADENVIDVD</sequence>
<dbReference type="EMBL" id="LXQA011147857">
    <property type="protein sequence ID" value="MCI86718.1"/>
    <property type="molecule type" value="Genomic_DNA"/>
</dbReference>
<comment type="caution">
    <text evidence="2">The sequence shown here is derived from an EMBL/GenBank/DDBJ whole genome shotgun (WGS) entry which is preliminary data.</text>
</comment>
<dbReference type="Proteomes" id="UP000265520">
    <property type="component" value="Unassembled WGS sequence"/>
</dbReference>
<evidence type="ECO:0000313" key="2">
    <source>
        <dbReference type="EMBL" id="MCI86718.1"/>
    </source>
</evidence>
<proteinExistence type="predicted"/>
<feature type="compositionally biased region" description="Basic and acidic residues" evidence="1">
    <location>
        <begin position="16"/>
        <end position="39"/>
    </location>
</feature>
<feature type="region of interest" description="Disordered" evidence="1">
    <location>
        <begin position="1"/>
        <end position="48"/>
    </location>
</feature>